<comment type="caution">
    <text evidence="2">The sequence shown here is derived from an EMBL/GenBank/DDBJ whole genome shotgun (WGS) entry which is preliminary data.</text>
</comment>
<reference evidence="2" key="1">
    <citation type="journal article" date="2014" name="Int. J. Syst. Evol. Microbiol.">
        <title>Complete genome sequence of Corynebacterium casei LMG S-19264T (=DSM 44701T), isolated from a smear-ripened cheese.</title>
        <authorList>
            <consortium name="US DOE Joint Genome Institute (JGI-PGF)"/>
            <person name="Walter F."/>
            <person name="Albersmeier A."/>
            <person name="Kalinowski J."/>
            <person name="Ruckert C."/>
        </authorList>
    </citation>
    <scope>NUCLEOTIDE SEQUENCE</scope>
    <source>
        <strain evidence="2">CGMCC 1.12426</strain>
    </source>
</reference>
<proteinExistence type="predicted"/>
<accession>A0A916WW98</accession>
<dbReference type="RefSeq" id="WP_208998272.1">
    <property type="nucleotide sequence ID" value="NZ_BMFA01000001.1"/>
</dbReference>
<dbReference type="Proteomes" id="UP000605148">
    <property type="component" value="Unassembled WGS sequence"/>
</dbReference>
<dbReference type="EMBL" id="BMFA01000001">
    <property type="protein sequence ID" value="GGB34993.1"/>
    <property type="molecule type" value="Genomic_DNA"/>
</dbReference>
<reference evidence="2" key="2">
    <citation type="submission" date="2020-09" db="EMBL/GenBank/DDBJ databases">
        <authorList>
            <person name="Sun Q."/>
            <person name="Zhou Y."/>
        </authorList>
    </citation>
    <scope>NUCLEOTIDE SEQUENCE</scope>
    <source>
        <strain evidence="2">CGMCC 1.12426</strain>
    </source>
</reference>
<evidence type="ECO:0008006" key="4">
    <source>
        <dbReference type="Google" id="ProtNLM"/>
    </source>
</evidence>
<keyword evidence="3" id="KW-1185">Reference proteome</keyword>
<gene>
    <name evidence="2" type="ORF">GCM10011316_03880</name>
</gene>
<evidence type="ECO:0000256" key="1">
    <source>
        <dbReference type="SAM" id="SignalP"/>
    </source>
</evidence>
<protein>
    <recommendedName>
        <fullName evidence="4">Lipoprotein</fullName>
    </recommendedName>
</protein>
<feature type="chain" id="PRO_5037363716" description="Lipoprotein" evidence="1">
    <location>
        <begin position="19"/>
        <end position="174"/>
    </location>
</feature>
<dbReference type="PROSITE" id="PS51257">
    <property type="entry name" value="PROKAR_LIPOPROTEIN"/>
    <property type="match status" value="1"/>
</dbReference>
<dbReference type="AlphaFoldDB" id="A0A916WW98"/>
<keyword evidence="1" id="KW-0732">Signal</keyword>
<evidence type="ECO:0000313" key="3">
    <source>
        <dbReference type="Proteomes" id="UP000605148"/>
    </source>
</evidence>
<evidence type="ECO:0000313" key="2">
    <source>
        <dbReference type="EMBL" id="GGB34993.1"/>
    </source>
</evidence>
<sequence>MRSTKLFASRCRPGPALAATILAVALAGCQGSPEPPRGIGQAAPITGPAPVVPAGQVTLAFEPFTGIPGNIADELARDIGIQARQANLTLVRRVGATATYRVNGYLSATSDRSSTTVFYVFDIVDASGRRVNRVSGTETASGGAGDPWSSVDSSTLTRIAQRSVSQIQAWINRG</sequence>
<name>A0A916WW98_9HYPH</name>
<organism evidence="2 3">
    <name type="scientific">Roseibium aquae</name>
    <dbReference type="NCBI Taxonomy" id="1323746"/>
    <lineage>
        <taxon>Bacteria</taxon>
        <taxon>Pseudomonadati</taxon>
        <taxon>Pseudomonadota</taxon>
        <taxon>Alphaproteobacteria</taxon>
        <taxon>Hyphomicrobiales</taxon>
        <taxon>Stappiaceae</taxon>
        <taxon>Roseibium</taxon>
    </lineage>
</organism>
<feature type="signal peptide" evidence="1">
    <location>
        <begin position="1"/>
        <end position="18"/>
    </location>
</feature>